<dbReference type="Pfam" id="PF00733">
    <property type="entry name" value="Asn_synthase"/>
    <property type="match status" value="1"/>
</dbReference>
<sequence length="654" mass="73999">MCGITGFFTTEKQLSSEEIGNIVENMCQSLIHRGPDDGGIWIDEEVGIALGHRRLSIVDLSPEGHQPMISANGRYVIVFNGEVYNFPELRKQLQSLGYNFRGHSDTEVMLASFCEWGVIEATKRFNGMFAFALWDKAERILHLGRDRIGEKPLYYGWCGDTFIFASELKAFKAHPDFQPEINRDALALFLRFSYIPAPYSIYKGIYKLPPGTLLSWNGSRTHPQPVAYWSAKIVAESGVAYPFTGSENEAIVNLEELLKDAVGMRMLADVPLGAFLSGGIDSSIVVALMQAQSHQPVKTFSIGFYEDAYNEAQYAKAVAQHLGTDHTEFYVTANEALAVIPKLPSLYDEPFSDSSQIPTFLVSQLARNHVTVSLSGDAGDELFAGYNRYFWGRSIWQKIGWIPKTVRHSTAKALTSVSPQTWNQGFASVDAMLPTKLKVEASGYKLHKLASILAVPNPDIMYAGLVSHWQASEEVVIGSSELSTVLNERNLSDSLPDFTERMMYLDLISYLPDDILVKVDRASMGVSLESRIPFLDHRVVEFAWQIPLSMKIRGNQGKWLLRQLLYKYVPKELIERPKMGFGIPIDSWLRGPLREWAEDLLNESRLRQEGYFNPQPIRQKWDEHQSGKFNWQYYLWDVLMFQAWLAENQLGLAE</sequence>
<dbReference type="Pfam" id="PF13537">
    <property type="entry name" value="GATase_7"/>
    <property type="match status" value="1"/>
</dbReference>
<organism evidence="10 11">
    <name type="scientific">Aphanizomenon flos-aquae FACHB-1040</name>
    <dbReference type="NCBI Taxonomy" id="2692887"/>
    <lineage>
        <taxon>Bacteria</taxon>
        <taxon>Bacillati</taxon>
        <taxon>Cyanobacteriota</taxon>
        <taxon>Cyanophyceae</taxon>
        <taxon>Nostocales</taxon>
        <taxon>Aphanizomenonaceae</taxon>
        <taxon>Aphanizomenon</taxon>
    </lineage>
</organism>
<evidence type="ECO:0000256" key="2">
    <source>
        <dbReference type="ARBA" id="ARBA00005752"/>
    </source>
</evidence>
<reference evidence="10 11" key="1">
    <citation type="journal article" date="2020" name="ISME J.">
        <title>Comparative genomics reveals insights into cyanobacterial evolution and habitat adaptation.</title>
        <authorList>
            <person name="Chen M.Y."/>
            <person name="Teng W.K."/>
            <person name="Zhao L."/>
            <person name="Hu C.X."/>
            <person name="Zhou Y.K."/>
            <person name="Han B.P."/>
            <person name="Song L.R."/>
            <person name="Shu W.S."/>
        </authorList>
    </citation>
    <scope>NUCLEOTIDE SEQUENCE [LARGE SCALE GENOMIC DNA]</scope>
    <source>
        <strain evidence="10 11">FACHB-1040</strain>
    </source>
</reference>
<name>A0ABR8BR37_APHFL</name>
<dbReference type="InterPro" id="IPR051786">
    <property type="entry name" value="ASN_synthetase/amidase"/>
</dbReference>
<dbReference type="Gene3D" id="3.40.50.620">
    <property type="entry name" value="HUPs"/>
    <property type="match status" value="1"/>
</dbReference>
<dbReference type="PANTHER" id="PTHR43284:SF1">
    <property type="entry name" value="ASPARAGINE SYNTHETASE"/>
    <property type="match status" value="1"/>
</dbReference>
<dbReference type="PIRSF" id="PIRSF001589">
    <property type="entry name" value="Asn_synthetase_glu-h"/>
    <property type="match status" value="1"/>
</dbReference>
<evidence type="ECO:0000256" key="4">
    <source>
        <dbReference type="ARBA" id="ARBA00022741"/>
    </source>
</evidence>
<gene>
    <name evidence="10" type="primary">asnB</name>
    <name evidence="10" type="ORF">H6F99_02590</name>
</gene>
<evidence type="ECO:0000256" key="8">
    <source>
        <dbReference type="ARBA" id="ARBA00048741"/>
    </source>
</evidence>
<dbReference type="CDD" id="cd00712">
    <property type="entry name" value="AsnB"/>
    <property type="match status" value="1"/>
</dbReference>
<evidence type="ECO:0000256" key="6">
    <source>
        <dbReference type="ARBA" id="ARBA00022888"/>
    </source>
</evidence>
<dbReference type="PANTHER" id="PTHR43284">
    <property type="entry name" value="ASPARAGINE SYNTHETASE (GLUTAMINE-HYDROLYZING)"/>
    <property type="match status" value="1"/>
</dbReference>
<keyword evidence="6" id="KW-0028">Amino-acid biosynthesis</keyword>
<keyword evidence="6" id="KW-0061">Asparagine biosynthesis</keyword>
<dbReference type="InterPro" id="IPR014729">
    <property type="entry name" value="Rossmann-like_a/b/a_fold"/>
</dbReference>
<proteinExistence type="inferred from homology"/>
<dbReference type="EC" id="6.3.5.4" evidence="3"/>
<protein>
    <recommendedName>
        <fullName evidence="3">asparagine synthase (glutamine-hydrolyzing)</fullName>
        <ecNumber evidence="3">6.3.5.4</ecNumber>
    </recommendedName>
</protein>
<dbReference type="InterPro" id="IPR001962">
    <property type="entry name" value="Asn_synthase"/>
</dbReference>
<dbReference type="PROSITE" id="PS51278">
    <property type="entry name" value="GATASE_TYPE_2"/>
    <property type="match status" value="1"/>
</dbReference>
<dbReference type="EMBL" id="JACJQT010000004">
    <property type="protein sequence ID" value="MBD2277247.1"/>
    <property type="molecule type" value="Genomic_DNA"/>
</dbReference>
<comment type="caution">
    <text evidence="10">The sequence shown here is derived from an EMBL/GenBank/DDBJ whole genome shotgun (WGS) entry which is preliminary data.</text>
</comment>
<comment type="pathway">
    <text evidence="1">Amino-acid biosynthesis; L-asparagine biosynthesis; L-asparagine from L-aspartate (L-Gln route): step 1/1.</text>
</comment>
<dbReference type="SUPFAM" id="SSF52402">
    <property type="entry name" value="Adenine nucleotide alpha hydrolases-like"/>
    <property type="match status" value="1"/>
</dbReference>
<dbReference type="CDD" id="cd01991">
    <property type="entry name" value="Asn_synthase_B_C"/>
    <property type="match status" value="1"/>
</dbReference>
<dbReference type="NCBIfam" id="TIGR01536">
    <property type="entry name" value="asn_synth_AEB"/>
    <property type="match status" value="1"/>
</dbReference>
<comment type="catalytic activity">
    <reaction evidence="8">
        <text>L-aspartate + L-glutamine + ATP + H2O = L-asparagine + L-glutamate + AMP + diphosphate + H(+)</text>
        <dbReference type="Rhea" id="RHEA:12228"/>
        <dbReference type="ChEBI" id="CHEBI:15377"/>
        <dbReference type="ChEBI" id="CHEBI:15378"/>
        <dbReference type="ChEBI" id="CHEBI:29985"/>
        <dbReference type="ChEBI" id="CHEBI:29991"/>
        <dbReference type="ChEBI" id="CHEBI:30616"/>
        <dbReference type="ChEBI" id="CHEBI:33019"/>
        <dbReference type="ChEBI" id="CHEBI:58048"/>
        <dbReference type="ChEBI" id="CHEBI:58359"/>
        <dbReference type="ChEBI" id="CHEBI:456215"/>
        <dbReference type="EC" id="6.3.5.4"/>
    </reaction>
</comment>
<dbReference type="InterPro" id="IPR033738">
    <property type="entry name" value="AsnB_N"/>
</dbReference>
<dbReference type="InterPro" id="IPR017932">
    <property type="entry name" value="GATase_2_dom"/>
</dbReference>
<keyword evidence="11" id="KW-1185">Reference proteome</keyword>
<feature type="domain" description="Glutamine amidotransferase type-2" evidence="9">
    <location>
        <begin position="2"/>
        <end position="219"/>
    </location>
</feature>
<evidence type="ECO:0000256" key="3">
    <source>
        <dbReference type="ARBA" id="ARBA00012737"/>
    </source>
</evidence>
<evidence type="ECO:0000256" key="1">
    <source>
        <dbReference type="ARBA" id="ARBA00005187"/>
    </source>
</evidence>
<dbReference type="Proteomes" id="UP000606721">
    <property type="component" value="Unassembled WGS sequence"/>
</dbReference>
<evidence type="ECO:0000313" key="10">
    <source>
        <dbReference type="EMBL" id="MBD2277247.1"/>
    </source>
</evidence>
<keyword evidence="5" id="KW-0067">ATP-binding</keyword>
<keyword evidence="10" id="KW-0436">Ligase</keyword>
<evidence type="ECO:0000259" key="9">
    <source>
        <dbReference type="PROSITE" id="PS51278"/>
    </source>
</evidence>
<dbReference type="InterPro" id="IPR006426">
    <property type="entry name" value="Asn_synth_AEB"/>
</dbReference>
<accession>A0ABR8BR37</accession>
<comment type="similarity">
    <text evidence="2">Belongs to the asparagine synthetase family.</text>
</comment>
<evidence type="ECO:0000256" key="7">
    <source>
        <dbReference type="ARBA" id="ARBA00022962"/>
    </source>
</evidence>
<evidence type="ECO:0000256" key="5">
    <source>
        <dbReference type="ARBA" id="ARBA00022840"/>
    </source>
</evidence>
<dbReference type="SUPFAM" id="SSF56235">
    <property type="entry name" value="N-terminal nucleophile aminohydrolases (Ntn hydrolases)"/>
    <property type="match status" value="1"/>
</dbReference>
<keyword evidence="7" id="KW-0315">Glutamine amidotransferase</keyword>
<evidence type="ECO:0000313" key="11">
    <source>
        <dbReference type="Proteomes" id="UP000606721"/>
    </source>
</evidence>
<dbReference type="GO" id="GO:0004066">
    <property type="term" value="F:asparagine synthase (glutamine-hydrolyzing) activity"/>
    <property type="evidence" value="ECO:0007669"/>
    <property type="project" value="UniProtKB-EC"/>
</dbReference>
<dbReference type="InterPro" id="IPR029055">
    <property type="entry name" value="Ntn_hydrolases_N"/>
</dbReference>
<dbReference type="Gene3D" id="3.60.20.10">
    <property type="entry name" value="Glutamine Phosphoribosylpyrophosphate, subunit 1, domain 1"/>
    <property type="match status" value="1"/>
</dbReference>
<keyword evidence="4" id="KW-0547">Nucleotide-binding</keyword>
<dbReference type="RefSeq" id="WP_190382169.1">
    <property type="nucleotide sequence ID" value="NZ_JACJQT010000004.1"/>
</dbReference>